<dbReference type="InterPro" id="IPR016450">
    <property type="entry name" value="UCP005522"/>
</dbReference>
<dbReference type="Proteomes" id="UP001157114">
    <property type="component" value="Unassembled WGS sequence"/>
</dbReference>
<feature type="domain" description="Circularly permuted ATP-grasp type 2" evidence="1">
    <location>
        <begin position="92"/>
        <end position="467"/>
    </location>
</feature>
<gene>
    <name evidence="2" type="ORF">MU1_41670</name>
</gene>
<comment type="caution">
    <text evidence="2">The sequence shown here is derived from an EMBL/GenBank/DDBJ whole genome shotgun (WGS) entry which is preliminary data.</text>
</comment>
<accession>A0ABQ6GKE7</accession>
<evidence type="ECO:0000313" key="3">
    <source>
        <dbReference type="Proteomes" id="UP001157114"/>
    </source>
</evidence>
<dbReference type="InterPro" id="IPR051680">
    <property type="entry name" value="ATP-dep_Glu-Cys_Ligase-2"/>
</dbReference>
<dbReference type="InterPro" id="IPR025841">
    <property type="entry name" value="CP_ATPgrasp_2"/>
</dbReference>
<dbReference type="SUPFAM" id="SSF56059">
    <property type="entry name" value="Glutathione synthetase ATP-binding domain-like"/>
    <property type="match status" value="1"/>
</dbReference>
<dbReference type="PANTHER" id="PTHR34595">
    <property type="entry name" value="BLR5612 PROTEIN"/>
    <property type="match status" value="1"/>
</dbReference>
<sequence>MAMLMMKDNMNQLFADYEHPAFYDEMFEGRGKGRVHYGTMLQRLAKMGLEELQERDAMMQAEMVTQGITFTLYSHNPEESARERTIPFDILPRMITSEEWAHMNDGLKQRVKALNLFIWDIYHEQNILKAGLIPSEMVLNNPYYLQEMVGVDVPNGNYIPLSGIDIIRGQSGEFYVLEDNLRTPSGLSYVYKNRELMTNLFPELFYDHRIRSIDPGINALLSSLRSLAPDSNPDPLVVLLTPGIYNSAYYDHCFLAQEMGIELVQGSDLIVRDQTVYLKNRDGLRKVDVIYRRIDDEYLDPQVFRKDSLLGVPGLMAAYLAGNVALANAPGTGVADDKAVYAFVPDMIRYYLKEEPILSNVPTYILTRPHEREYVLSRLGEMVVKERSLSGGYGMLIGPTATEEEIKAFADKIVQHPERYIAQPTVKLSCSPSLTGGTVAPRHIDLRAFTFMGPDTYVVPGGLTRVALKEGSLVVNSSQGGGTKDTWVLA</sequence>
<organism evidence="2 3">
    <name type="scientific">Paenibacillus glycanilyticus</name>
    <dbReference type="NCBI Taxonomy" id="126569"/>
    <lineage>
        <taxon>Bacteria</taxon>
        <taxon>Bacillati</taxon>
        <taxon>Bacillota</taxon>
        <taxon>Bacilli</taxon>
        <taxon>Bacillales</taxon>
        <taxon>Paenibacillaceae</taxon>
        <taxon>Paenibacillus</taxon>
    </lineage>
</organism>
<dbReference type="Pfam" id="PF14403">
    <property type="entry name" value="CP_ATPgrasp_2"/>
    <property type="match status" value="1"/>
</dbReference>
<dbReference type="Gene3D" id="3.30.1490.270">
    <property type="match status" value="1"/>
</dbReference>
<reference evidence="2 3" key="1">
    <citation type="submission" date="2023-03" db="EMBL/GenBank/DDBJ databases">
        <title>Draft genome sequence of the bacteria which degrade cell wall of Tricholomamatutake.</title>
        <authorList>
            <person name="Konishi Y."/>
            <person name="Fukuta Y."/>
            <person name="Shirasaka N."/>
        </authorList>
    </citation>
    <scope>NUCLEOTIDE SEQUENCE [LARGE SCALE GENOMIC DNA]</scope>
    <source>
        <strain evidence="3">mu1</strain>
    </source>
</reference>
<name>A0ABQ6GKE7_9BACL</name>
<dbReference type="EMBL" id="BSSQ01000016">
    <property type="protein sequence ID" value="GLX69821.1"/>
    <property type="molecule type" value="Genomic_DNA"/>
</dbReference>
<evidence type="ECO:0000313" key="2">
    <source>
        <dbReference type="EMBL" id="GLX69821.1"/>
    </source>
</evidence>
<keyword evidence="3" id="KW-1185">Reference proteome</keyword>
<dbReference type="Gene3D" id="3.40.50.11290">
    <property type="match status" value="1"/>
</dbReference>
<proteinExistence type="predicted"/>
<dbReference type="PIRSF" id="PIRSF005522">
    <property type="entry name" value="UCP005522"/>
    <property type="match status" value="1"/>
</dbReference>
<evidence type="ECO:0000259" key="1">
    <source>
        <dbReference type="Pfam" id="PF14403"/>
    </source>
</evidence>
<dbReference type="PANTHER" id="PTHR34595:SF7">
    <property type="entry name" value="SLL1039 PROTEIN"/>
    <property type="match status" value="1"/>
</dbReference>
<dbReference type="RefSeq" id="WP_284240597.1">
    <property type="nucleotide sequence ID" value="NZ_BSSQ01000016.1"/>
</dbReference>
<protein>
    <recommendedName>
        <fullName evidence="1">Circularly permuted ATP-grasp type 2 domain-containing protein</fullName>
    </recommendedName>
</protein>